<dbReference type="EMBL" id="LUCH01001547">
    <property type="protein sequence ID" value="KAF5402885.1"/>
    <property type="molecule type" value="Genomic_DNA"/>
</dbReference>
<dbReference type="GO" id="GO:0005737">
    <property type="term" value="C:cytoplasm"/>
    <property type="evidence" value="ECO:0007669"/>
    <property type="project" value="TreeGrafter"/>
</dbReference>
<evidence type="ECO:0000256" key="1">
    <source>
        <dbReference type="ARBA" id="ARBA00007989"/>
    </source>
</evidence>
<dbReference type="PANTHER" id="PTHR17537">
    <property type="entry name" value="TRANSDUCER OF ERBB2 TOB"/>
    <property type="match status" value="1"/>
</dbReference>
<evidence type="ECO:0000259" key="3">
    <source>
        <dbReference type="SMART" id="SM00099"/>
    </source>
</evidence>
<reference evidence="4" key="1">
    <citation type="submission" date="2019-05" db="EMBL/GenBank/DDBJ databases">
        <title>Annotation for the trematode Paragonimus heterotremus.</title>
        <authorList>
            <person name="Choi Y.-J."/>
        </authorList>
    </citation>
    <scope>NUCLEOTIDE SEQUENCE</scope>
    <source>
        <strain evidence="4">LC</strain>
    </source>
</reference>
<evidence type="ECO:0000313" key="4">
    <source>
        <dbReference type="EMBL" id="KAF5402885.1"/>
    </source>
</evidence>
<dbReference type="Gene3D" id="3.90.640.90">
    <property type="entry name" value="Anti-proliferative protein, N-terminal domain"/>
    <property type="match status" value="1"/>
</dbReference>
<dbReference type="Pfam" id="PF07742">
    <property type="entry name" value="BTG"/>
    <property type="match status" value="1"/>
</dbReference>
<dbReference type="AlphaFoldDB" id="A0A8J4SR32"/>
<feature type="domain" description="Anti-proliferative protein" evidence="3">
    <location>
        <begin position="1"/>
        <end position="107"/>
    </location>
</feature>
<dbReference type="OrthoDB" id="19928at2759"/>
<protein>
    <recommendedName>
        <fullName evidence="3">Anti-proliferative protein domain-containing protein</fullName>
    </recommendedName>
</protein>
<dbReference type="PANTHER" id="PTHR17537:SF5">
    <property type="entry name" value="TRANSDUCER OF ERBB2, ISOFORM A"/>
    <property type="match status" value="1"/>
</dbReference>
<dbReference type="Proteomes" id="UP000748531">
    <property type="component" value="Unassembled WGS sequence"/>
</dbReference>
<comment type="similarity">
    <text evidence="1">Belongs to the BTG family.</text>
</comment>
<evidence type="ECO:0000256" key="2">
    <source>
        <dbReference type="ARBA" id="ARBA00022553"/>
    </source>
</evidence>
<accession>A0A8J4SR32</accession>
<proteinExistence type="inferred from homology"/>
<sequence>MLVEISVAINYILSHLYTKLPRRRVDSFGEELERCLHAKFQYNWFPNEPTRGSTFRCLNVVGPRVDLLFPEAAAVSGLDWSEIQACLPDGLVLTIDPGHVACQYQQSNHMTSDSNRNPFRTSASLSLSSSGCSSASSSISSTNLTPNTGQVTHQVLYCVQDSWLGSNRNHWSDDSSNNGVNKIIPSDTEHGDHLATAAALSVLIDTEDSAGAVTGPISAQTSKDSGQTQSLWGAEINQQGSSEPVLGFNLRDTGFNSMESCKQDFSSECEVKPVNSNLPWSVPEGETENTLISMLNAEMSGFSGPTHYSSIMDENTQIFPFVNRSSSNPPQMDQPNTLCYQDLISAPNTGGDATLMMSPFQTKVDQPTQPHFGLMNGRLNSMFKPTLTALNTVATNHFVQKSLSTPSFTAATFAQTKFGSTKLKNHTKRTANRIISPTTVQQQTFAPINGTEMTHREPALLTLLSGTQRIPAAQYTDLSSFNRCAPLLIDANSNSNHNNNNTNNIVRNKNPLVSQFSFPIEDTSNTGLPYDEPAQHPLITVAKTAAPSIDVNGMKCYVHSLETQTLSHQPTPCVPTASANALDDLFACPINDETEDDFLGKLNFSEAGMQTSMNSASLWPSCPMPLNRQSQEGLSRDFCATTDWKQISSLGPTNGPKQLYANICANGTLRTEDTASLHEDSILSNRMVTLLLEEDCSNDGFVQDSEKAKGSVLLREPSTREGFGDNGQQNMHEIADGIASYTTDLDNLRTIGKEARSRTGQ</sequence>
<comment type="caution">
    <text evidence="4">The sequence shown here is derived from an EMBL/GenBank/DDBJ whole genome shotgun (WGS) entry which is preliminary data.</text>
</comment>
<dbReference type="SUPFAM" id="SSF160696">
    <property type="entry name" value="BTG domain-like"/>
    <property type="match status" value="1"/>
</dbReference>
<dbReference type="InterPro" id="IPR036054">
    <property type="entry name" value="BTG-like_sf"/>
</dbReference>
<dbReference type="InterPro" id="IPR015676">
    <property type="entry name" value="Tob1/2"/>
</dbReference>
<name>A0A8J4SR32_9TREM</name>
<evidence type="ECO:0000313" key="5">
    <source>
        <dbReference type="Proteomes" id="UP000748531"/>
    </source>
</evidence>
<dbReference type="GO" id="GO:0003714">
    <property type="term" value="F:transcription corepressor activity"/>
    <property type="evidence" value="ECO:0007669"/>
    <property type="project" value="TreeGrafter"/>
</dbReference>
<dbReference type="InterPro" id="IPR002087">
    <property type="entry name" value="Anti_prolifrtn"/>
</dbReference>
<dbReference type="SMART" id="SM00099">
    <property type="entry name" value="btg1"/>
    <property type="match status" value="1"/>
</dbReference>
<gene>
    <name evidence="4" type="ORF">PHET_03047</name>
</gene>
<keyword evidence="5" id="KW-1185">Reference proteome</keyword>
<keyword evidence="2" id="KW-0597">Phosphoprotein</keyword>
<organism evidence="4 5">
    <name type="scientific">Paragonimus heterotremus</name>
    <dbReference type="NCBI Taxonomy" id="100268"/>
    <lineage>
        <taxon>Eukaryota</taxon>
        <taxon>Metazoa</taxon>
        <taxon>Spiralia</taxon>
        <taxon>Lophotrochozoa</taxon>
        <taxon>Platyhelminthes</taxon>
        <taxon>Trematoda</taxon>
        <taxon>Digenea</taxon>
        <taxon>Plagiorchiida</taxon>
        <taxon>Troglotremata</taxon>
        <taxon>Troglotrematidae</taxon>
        <taxon>Paragonimus</taxon>
    </lineage>
</organism>
<dbReference type="GO" id="GO:0005634">
    <property type="term" value="C:nucleus"/>
    <property type="evidence" value="ECO:0007669"/>
    <property type="project" value="TreeGrafter"/>
</dbReference>